<keyword evidence="1" id="KW-0472">Membrane</keyword>
<keyword evidence="1" id="KW-0812">Transmembrane</keyword>
<dbReference type="AlphaFoldDB" id="A0A0F9IB45"/>
<evidence type="ECO:0000313" key="2">
    <source>
        <dbReference type="EMBL" id="KKL84607.1"/>
    </source>
</evidence>
<feature type="transmembrane region" description="Helical" evidence="1">
    <location>
        <begin position="20"/>
        <end position="43"/>
    </location>
</feature>
<dbReference type="EMBL" id="LAZR01021655">
    <property type="protein sequence ID" value="KKL84607.1"/>
    <property type="molecule type" value="Genomic_DNA"/>
</dbReference>
<evidence type="ECO:0000256" key="1">
    <source>
        <dbReference type="SAM" id="Phobius"/>
    </source>
</evidence>
<comment type="caution">
    <text evidence="2">The sequence shown here is derived from an EMBL/GenBank/DDBJ whole genome shotgun (WGS) entry which is preliminary data.</text>
</comment>
<protein>
    <submittedName>
        <fullName evidence="2">Uncharacterized protein</fullName>
    </submittedName>
</protein>
<organism evidence="2">
    <name type="scientific">marine sediment metagenome</name>
    <dbReference type="NCBI Taxonomy" id="412755"/>
    <lineage>
        <taxon>unclassified sequences</taxon>
        <taxon>metagenomes</taxon>
        <taxon>ecological metagenomes</taxon>
    </lineage>
</organism>
<reference evidence="2" key="1">
    <citation type="journal article" date="2015" name="Nature">
        <title>Complex archaea that bridge the gap between prokaryotes and eukaryotes.</title>
        <authorList>
            <person name="Spang A."/>
            <person name="Saw J.H."/>
            <person name="Jorgensen S.L."/>
            <person name="Zaremba-Niedzwiedzka K."/>
            <person name="Martijn J."/>
            <person name="Lind A.E."/>
            <person name="van Eijk R."/>
            <person name="Schleper C."/>
            <person name="Guy L."/>
            <person name="Ettema T.J."/>
        </authorList>
    </citation>
    <scope>NUCLEOTIDE SEQUENCE</scope>
</reference>
<proteinExistence type="predicted"/>
<accession>A0A0F9IB45</accession>
<sequence length="45" mass="4625">MVSDHKFAWTRKWVVINTLGTLASAVTGLAAVAVAAVALVIALTS</sequence>
<name>A0A0F9IB45_9ZZZZ</name>
<gene>
    <name evidence="2" type="ORF">LCGC14_1963030</name>
</gene>
<keyword evidence="1" id="KW-1133">Transmembrane helix</keyword>